<dbReference type="InterPro" id="IPR029058">
    <property type="entry name" value="AB_hydrolase_fold"/>
</dbReference>
<keyword evidence="4" id="KW-0378">Hydrolase</keyword>
<evidence type="ECO:0000256" key="2">
    <source>
        <dbReference type="SAM" id="SignalP"/>
    </source>
</evidence>
<dbReference type="RefSeq" id="WP_184307406.1">
    <property type="nucleotide sequence ID" value="NZ_JACHXU010000020.1"/>
</dbReference>
<comment type="caution">
    <text evidence="4">The sequence shown here is derived from an EMBL/GenBank/DDBJ whole genome shotgun (WGS) entry which is preliminary data.</text>
</comment>
<evidence type="ECO:0000313" key="4">
    <source>
        <dbReference type="EMBL" id="MBB3209070.1"/>
    </source>
</evidence>
<keyword evidence="4" id="KW-0031">Aminopeptidase</keyword>
<dbReference type="GO" id="GO:0006508">
    <property type="term" value="P:proteolysis"/>
    <property type="evidence" value="ECO:0007669"/>
    <property type="project" value="InterPro"/>
</dbReference>
<keyword evidence="2" id="KW-0732">Signal</keyword>
<keyword evidence="4" id="KW-0645">Protease</keyword>
<dbReference type="InterPro" id="IPR050261">
    <property type="entry name" value="FrsA_esterase"/>
</dbReference>
<feature type="signal peptide" evidence="2">
    <location>
        <begin position="1"/>
        <end position="23"/>
    </location>
</feature>
<evidence type="ECO:0000259" key="3">
    <source>
        <dbReference type="Pfam" id="PF00326"/>
    </source>
</evidence>
<gene>
    <name evidence="4" type="ORF">FHS27_004906</name>
</gene>
<dbReference type="InterPro" id="IPR001375">
    <property type="entry name" value="Peptidase_S9_cat"/>
</dbReference>
<dbReference type="EMBL" id="JACHXU010000020">
    <property type="protein sequence ID" value="MBB3209070.1"/>
    <property type="molecule type" value="Genomic_DNA"/>
</dbReference>
<evidence type="ECO:0000256" key="1">
    <source>
        <dbReference type="SAM" id="MobiDB-lite"/>
    </source>
</evidence>
<sequence>MKPRSCLLLVCVISVSLLTTCWADEIDWDRARVLRQKQKRGVVLTANEAEYLSRAIKQRSAGTGERTGDRSTDGDGSRERATVPPVRVSEEDSPVKTLTVTAADGVRTEVAYRVPRSADRPLPTFVFFHGGLGKRTPRMLQEDARSNPTHTRFLVAGYVAVSATFRTYGREPLSRGPILDAIAIVRAVKELPEVDADRVIVFGGSGGGSIVLDLASSREAAPFAVVAGEPASILYAGMMHDVSVREDCMKRPLHYYTDIQRQQTEQKIDAIRCPILIHHGDTHPLKKMNNEILFPAITAAGKDLRVIIYPGEQHGFYWGNHTQTSTVDRVVASTLQFVESLSKTQAN</sequence>
<accession>A0A7W5E2S4</accession>
<proteinExistence type="predicted"/>
<dbReference type="GO" id="GO:0004177">
    <property type="term" value="F:aminopeptidase activity"/>
    <property type="evidence" value="ECO:0007669"/>
    <property type="project" value="UniProtKB-KW"/>
</dbReference>
<protein>
    <submittedName>
        <fullName evidence="4">Dipeptidyl aminopeptidase/acylaminoacyl peptidase</fullName>
    </submittedName>
</protein>
<feature type="compositionally biased region" description="Basic and acidic residues" evidence="1">
    <location>
        <begin position="66"/>
        <end position="81"/>
    </location>
</feature>
<feature type="domain" description="Peptidase S9 prolyl oligopeptidase catalytic" evidence="3">
    <location>
        <begin position="163"/>
        <end position="328"/>
    </location>
</feature>
<dbReference type="GO" id="GO:0008236">
    <property type="term" value="F:serine-type peptidase activity"/>
    <property type="evidence" value="ECO:0007669"/>
    <property type="project" value="InterPro"/>
</dbReference>
<evidence type="ECO:0000313" key="5">
    <source>
        <dbReference type="Proteomes" id="UP000536179"/>
    </source>
</evidence>
<dbReference type="PANTHER" id="PTHR22946">
    <property type="entry name" value="DIENELACTONE HYDROLASE DOMAIN-CONTAINING PROTEIN-RELATED"/>
    <property type="match status" value="1"/>
</dbReference>
<name>A0A7W5E2S4_9BACT</name>
<dbReference type="Pfam" id="PF00326">
    <property type="entry name" value="Peptidase_S9"/>
    <property type="match status" value="1"/>
</dbReference>
<dbReference type="Proteomes" id="UP000536179">
    <property type="component" value="Unassembled WGS sequence"/>
</dbReference>
<keyword evidence="5" id="KW-1185">Reference proteome</keyword>
<feature type="region of interest" description="Disordered" evidence="1">
    <location>
        <begin position="55"/>
        <end position="94"/>
    </location>
</feature>
<organism evidence="4 5">
    <name type="scientific">Aporhodopirellula rubra</name>
    <dbReference type="NCBI Taxonomy" id="980271"/>
    <lineage>
        <taxon>Bacteria</taxon>
        <taxon>Pseudomonadati</taxon>
        <taxon>Planctomycetota</taxon>
        <taxon>Planctomycetia</taxon>
        <taxon>Pirellulales</taxon>
        <taxon>Pirellulaceae</taxon>
        <taxon>Aporhodopirellula</taxon>
    </lineage>
</organism>
<feature type="chain" id="PRO_5031256303" evidence="2">
    <location>
        <begin position="24"/>
        <end position="347"/>
    </location>
</feature>
<dbReference type="AlphaFoldDB" id="A0A7W5E2S4"/>
<dbReference type="SUPFAM" id="SSF53474">
    <property type="entry name" value="alpha/beta-Hydrolases"/>
    <property type="match status" value="1"/>
</dbReference>
<dbReference type="Gene3D" id="3.40.50.1820">
    <property type="entry name" value="alpha/beta hydrolase"/>
    <property type="match status" value="1"/>
</dbReference>
<reference evidence="4 5" key="1">
    <citation type="submission" date="2020-08" db="EMBL/GenBank/DDBJ databases">
        <title>Genomic Encyclopedia of Type Strains, Phase III (KMG-III): the genomes of soil and plant-associated and newly described type strains.</title>
        <authorList>
            <person name="Whitman W."/>
        </authorList>
    </citation>
    <scope>NUCLEOTIDE SEQUENCE [LARGE SCALE GENOMIC DNA]</scope>
    <source>
        <strain evidence="4 5">CECT 8075</strain>
    </source>
</reference>